<dbReference type="Gene3D" id="2.80.10.50">
    <property type="match status" value="2"/>
</dbReference>
<dbReference type="RefSeq" id="WP_212011820.1">
    <property type="nucleotide sequence ID" value="NZ_JAAFYZ010000086.1"/>
</dbReference>
<dbReference type="SUPFAM" id="SSF49899">
    <property type="entry name" value="Concanavalin A-like lectins/glucanases"/>
    <property type="match status" value="1"/>
</dbReference>
<feature type="domain" description="Ricin B lectin" evidence="1">
    <location>
        <begin position="368"/>
        <end position="495"/>
    </location>
</feature>
<proteinExistence type="predicted"/>
<feature type="domain" description="Ricin B lectin" evidence="1">
    <location>
        <begin position="496"/>
        <end position="623"/>
    </location>
</feature>
<protein>
    <submittedName>
        <fullName evidence="2">Ricin-type beta-trefoil lectin domain protein</fullName>
    </submittedName>
</protein>
<dbReference type="InterPro" id="IPR038964">
    <property type="entry name" value="ABFB"/>
</dbReference>
<dbReference type="Pfam" id="PF09206">
    <property type="entry name" value="ArabFuran-catal"/>
    <property type="match status" value="1"/>
</dbReference>
<keyword evidence="3" id="KW-1185">Reference proteome</keyword>
<gene>
    <name evidence="2" type="ORF">KGQ19_24040</name>
</gene>
<dbReference type="PROSITE" id="PS50231">
    <property type="entry name" value="RICIN_B_LECTIN"/>
    <property type="match status" value="2"/>
</dbReference>
<dbReference type="InterPro" id="IPR015289">
    <property type="entry name" value="A-L-arabinofuranosidase_B_cat"/>
</dbReference>
<dbReference type="PANTHER" id="PTHR39447:SF2">
    <property type="entry name" value="ALPHA-L-ARABINOFURANOSIDASE B"/>
    <property type="match status" value="1"/>
</dbReference>
<dbReference type="EMBL" id="JAAFYZ010000086">
    <property type="protein sequence ID" value="MBS2549939.1"/>
    <property type="molecule type" value="Genomic_DNA"/>
</dbReference>
<comment type="caution">
    <text evidence="2">The sequence shown here is derived from an EMBL/GenBank/DDBJ whole genome shotgun (WGS) entry which is preliminary data.</text>
</comment>
<dbReference type="PANTHER" id="PTHR39447">
    <property type="entry name" value="ALPHA-L-ARABINOFURANOSIDASE B"/>
    <property type="match status" value="1"/>
</dbReference>
<dbReference type="CDD" id="cd23451">
    <property type="entry name" value="beta-trefoil_Ricin_laminarinase"/>
    <property type="match status" value="2"/>
</dbReference>
<dbReference type="Gene3D" id="2.60.120.200">
    <property type="match status" value="1"/>
</dbReference>
<reference evidence="2 3" key="1">
    <citation type="submission" date="2020-02" db="EMBL/GenBank/DDBJ databases">
        <title>Acidophilic actinobacteria isolated from forest soil.</title>
        <authorList>
            <person name="Golinska P."/>
        </authorList>
    </citation>
    <scope>NUCLEOTIDE SEQUENCE [LARGE SCALE GENOMIC DNA]</scope>
    <source>
        <strain evidence="2 3">NL8</strain>
    </source>
</reference>
<evidence type="ECO:0000259" key="1">
    <source>
        <dbReference type="SMART" id="SM00458"/>
    </source>
</evidence>
<evidence type="ECO:0000313" key="3">
    <source>
        <dbReference type="Proteomes" id="UP000730482"/>
    </source>
</evidence>
<dbReference type="InterPro" id="IPR000772">
    <property type="entry name" value="Ricin_B_lectin"/>
</dbReference>
<dbReference type="Pfam" id="PF00652">
    <property type="entry name" value="Ricin_B_lectin"/>
    <property type="match status" value="2"/>
</dbReference>
<evidence type="ECO:0000313" key="2">
    <source>
        <dbReference type="EMBL" id="MBS2549939.1"/>
    </source>
</evidence>
<name>A0ABS5KV79_9ACTN</name>
<dbReference type="SUPFAM" id="SSF50370">
    <property type="entry name" value="Ricin B-like lectins"/>
    <property type="match status" value="2"/>
</dbReference>
<accession>A0ABS5KV79</accession>
<dbReference type="Proteomes" id="UP000730482">
    <property type="component" value="Unassembled WGS sequence"/>
</dbReference>
<dbReference type="SMART" id="SM00458">
    <property type="entry name" value="RICIN"/>
    <property type="match status" value="2"/>
</dbReference>
<dbReference type="InterPro" id="IPR013320">
    <property type="entry name" value="ConA-like_dom_sf"/>
</dbReference>
<organism evidence="2 3">
    <name type="scientific">Catenulispora pinistramenti</name>
    <dbReference type="NCBI Taxonomy" id="2705254"/>
    <lineage>
        <taxon>Bacteria</taxon>
        <taxon>Bacillati</taxon>
        <taxon>Actinomycetota</taxon>
        <taxon>Actinomycetes</taxon>
        <taxon>Catenulisporales</taxon>
        <taxon>Catenulisporaceae</taxon>
        <taxon>Catenulispora</taxon>
    </lineage>
</organism>
<dbReference type="InterPro" id="IPR035992">
    <property type="entry name" value="Ricin_B-like_lectins"/>
</dbReference>
<sequence>MRSSPPASVRDPRRLLWQRAAMSVGAVLVLILGVLTTASGSARAAGTQEPCDIYGAAGTPCVAAHSTVRALYESYNGPLYQVRRASDGATSDIGLTAAGGYANSDAQDVFCVQTACTITKVYDQSPQHNDLTIEGGGGAAPNPDVAANANAMHVDVNGSKVYGLYVGPGVGYRDDNTSAVPTGSQPQGAYMVASGTHVNNGCCFDYGNAETNNQDTGNGRMESVYIGTGCGQSPCSGSGPWVQADLENGLYSGSGSNLGNTGNNSEFVTGMVKSNNTSTFEIEGGNSQSGGLSTWYNGALPPNGYTPMSLEGAIVLGTGGDNSNRDMGTFFEGVMTAGVPSDAADAAVQANIVAQNYSGNSGGSPQSSGGTITLPGGQCVDVIGDDTGADGTAVDLWGCQSYAIDQHWTHNSDGSLETLGRCLDIDGDGTAVGTKVELWDCNGVGGQKWIQQADGALLNPQSGLCLDDPSANTANGTQLQIYTCNQTPAQQYAVNGGGVINGPGSQCVDVAGDDVGVNLTHVQLWSCQPYSADQHWYHNSNGSLETLGRCLDIDGNGTAVGTKVELYDCNGVGGQVWQQQSDGSLLNPQSGLCLDDPNDNSADGTQLQIYTCNQSPAQQFSLE</sequence>